<gene>
    <name evidence="1" type="ORF">L1987_50409</name>
</gene>
<evidence type="ECO:0000313" key="2">
    <source>
        <dbReference type="Proteomes" id="UP001056120"/>
    </source>
</evidence>
<accession>A0ACB9EMS8</accession>
<sequence length="844" mass="95609">MSPSLETDEQEKAVDMEKRKQPIEKQKNGAAIETMRYKKQNHGDSQDDFGTPTKSKKSADDGKKDKKRKVADSEDGFETPNKKSEVTQPSKNTRKPFVDFSNKRLSLRVDIGNLHKAIQALSEAQIAAIKEMGFESVLSWNIKSLPTVLAYWLLNNYDEDRAELNMGENRLKITPSIVHEVLGIPMGPIKVLDKNKPRKGVDKTIDAFKVQFDSTRVGAIELKNKMANTQEAGRLFKINFLVLFNTIMGEITKSTTVNQKFIKFIDDASEIPNMDWCSYMIDCLNRTKKTWKEHDYYNGPITLLVVLYTHEFQKRHGAFSAPQVQTPAISYITTQTLYDMELYLNKMLFQDGSSKAMKKIEASGAKKDGSSKAVKNVEAKDAKKALMNVEVGGANEDDVALNDVEAAGANEVEDDVALLDVDDDGENAVENEAEQRTMPQSLSIHTDDFIYHSPLNLKTPIGTYTPVSCTSMLSAYRRPDNSLTREEKNWLRIMDENLQAFDNMVANINELVTIANFESQHNEQIVEKCKLWQQRFGQTTKSYDVGRSDAAVEATEHGDVAHGDETVKQSGENEEDAIIPVNLNDTSEPLSDTFKAGQESADMEVEIEEASEDVRNTLNVEGANATTSRENVDAEGANTGKILPESFKSTKCNDQKPSFEKRSSFWETIGSMEAFRAIPQNPHFRPLDDLKESVRERHAIYKMVDILGVFEKISCLRFDHPRIEIDDQLETLLELETHGFDVGPIRNRLMEMLSFKDKEEGHDTRSKKSKDNIGSQRFEIQERNKAIELIDKQVDGLFDKRQRLVKGNEESELNIVVWEEEVNESEEAKRECRRKFDELATAPF</sequence>
<protein>
    <submittedName>
        <fullName evidence="1">Uncharacterized protein</fullName>
    </submittedName>
</protein>
<name>A0ACB9EMS8_9ASTR</name>
<dbReference type="EMBL" id="CM042034">
    <property type="protein sequence ID" value="KAI3760021.1"/>
    <property type="molecule type" value="Genomic_DNA"/>
</dbReference>
<evidence type="ECO:0000313" key="1">
    <source>
        <dbReference type="EMBL" id="KAI3760021.1"/>
    </source>
</evidence>
<reference evidence="2" key="1">
    <citation type="journal article" date="2022" name="Mol. Ecol. Resour.">
        <title>The genomes of chicory, endive, great burdock and yacon provide insights into Asteraceae palaeo-polyploidization history and plant inulin production.</title>
        <authorList>
            <person name="Fan W."/>
            <person name="Wang S."/>
            <person name="Wang H."/>
            <person name="Wang A."/>
            <person name="Jiang F."/>
            <person name="Liu H."/>
            <person name="Zhao H."/>
            <person name="Xu D."/>
            <person name="Zhang Y."/>
        </authorList>
    </citation>
    <scope>NUCLEOTIDE SEQUENCE [LARGE SCALE GENOMIC DNA]</scope>
    <source>
        <strain evidence="2">cv. Yunnan</strain>
    </source>
</reference>
<reference evidence="1 2" key="2">
    <citation type="journal article" date="2022" name="Mol. Ecol. Resour.">
        <title>The genomes of chicory, endive, great burdock and yacon provide insights into Asteraceae paleo-polyploidization history and plant inulin production.</title>
        <authorList>
            <person name="Fan W."/>
            <person name="Wang S."/>
            <person name="Wang H."/>
            <person name="Wang A."/>
            <person name="Jiang F."/>
            <person name="Liu H."/>
            <person name="Zhao H."/>
            <person name="Xu D."/>
            <person name="Zhang Y."/>
        </authorList>
    </citation>
    <scope>NUCLEOTIDE SEQUENCE [LARGE SCALE GENOMIC DNA]</scope>
    <source>
        <strain evidence="2">cv. Yunnan</strain>
        <tissue evidence="1">Leaves</tissue>
    </source>
</reference>
<proteinExistence type="predicted"/>
<organism evidence="1 2">
    <name type="scientific">Smallanthus sonchifolius</name>
    <dbReference type="NCBI Taxonomy" id="185202"/>
    <lineage>
        <taxon>Eukaryota</taxon>
        <taxon>Viridiplantae</taxon>
        <taxon>Streptophyta</taxon>
        <taxon>Embryophyta</taxon>
        <taxon>Tracheophyta</taxon>
        <taxon>Spermatophyta</taxon>
        <taxon>Magnoliopsida</taxon>
        <taxon>eudicotyledons</taxon>
        <taxon>Gunneridae</taxon>
        <taxon>Pentapetalae</taxon>
        <taxon>asterids</taxon>
        <taxon>campanulids</taxon>
        <taxon>Asterales</taxon>
        <taxon>Asteraceae</taxon>
        <taxon>Asteroideae</taxon>
        <taxon>Heliantheae alliance</taxon>
        <taxon>Millerieae</taxon>
        <taxon>Smallanthus</taxon>
    </lineage>
</organism>
<comment type="caution">
    <text evidence="1">The sequence shown here is derived from an EMBL/GenBank/DDBJ whole genome shotgun (WGS) entry which is preliminary data.</text>
</comment>
<dbReference type="Proteomes" id="UP001056120">
    <property type="component" value="Linkage Group LG17"/>
</dbReference>
<keyword evidence="2" id="KW-1185">Reference proteome</keyword>